<dbReference type="Proteomes" id="UP001429354">
    <property type="component" value="Unassembled WGS sequence"/>
</dbReference>
<keyword evidence="3" id="KW-1185">Reference proteome</keyword>
<accession>A0ABX0AG47</accession>
<keyword evidence="1" id="KW-0472">Membrane</keyword>
<feature type="transmembrane region" description="Helical" evidence="1">
    <location>
        <begin position="38"/>
        <end position="55"/>
    </location>
</feature>
<keyword evidence="1" id="KW-1133">Transmembrane helix</keyword>
<evidence type="ECO:0000313" key="2">
    <source>
        <dbReference type="EMBL" id="NDK38168.1"/>
    </source>
</evidence>
<name>A0ABX0AG47_9GAMM</name>
<gene>
    <name evidence="2" type="ORF">DT603_04855</name>
</gene>
<sequence length="117" mass="13193">MKIRPLTRRQEKQVLVSMLAGLNEPIDNRWRSMITRQAVGLAIPFLVVAVVLGVLRSQSLLALFTTAGALVAGLAIGIGNWRLVAARQWPAVARCLDRDRIEQRLRELERDDSFPYQ</sequence>
<evidence type="ECO:0000313" key="3">
    <source>
        <dbReference type="Proteomes" id="UP001429354"/>
    </source>
</evidence>
<keyword evidence="1" id="KW-0812">Transmembrane</keyword>
<dbReference type="EMBL" id="QOVG01000002">
    <property type="protein sequence ID" value="NDK38168.1"/>
    <property type="molecule type" value="Genomic_DNA"/>
</dbReference>
<proteinExistence type="predicted"/>
<feature type="transmembrane region" description="Helical" evidence="1">
    <location>
        <begin position="61"/>
        <end position="84"/>
    </location>
</feature>
<organism evidence="2 3">
    <name type="scientific">Pseudoxanthomonas gei</name>
    <dbReference type="NCBI Taxonomy" id="1383030"/>
    <lineage>
        <taxon>Bacteria</taxon>
        <taxon>Pseudomonadati</taxon>
        <taxon>Pseudomonadota</taxon>
        <taxon>Gammaproteobacteria</taxon>
        <taxon>Lysobacterales</taxon>
        <taxon>Lysobacteraceae</taxon>
        <taxon>Pseudoxanthomonas</taxon>
    </lineage>
</organism>
<evidence type="ECO:0000256" key="1">
    <source>
        <dbReference type="SAM" id="Phobius"/>
    </source>
</evidence>
<comment type="caution">
    <text evidence="2">The sequence shown here is derived from an EMBL/GenBank/DDBJ whole genome shotgun (WGS) entry which is preliminary data.</text>
</comment>
<protein>
    <submittedName>
        <fullName evidence="2">Uncharacterized protein</fullName>
    </submittedName>
</protein>
<reference evidence="2 3" key="1">
    <citation type="submission" date="2018-07" db="EMBL/GenBank/DDBJ databases">
        <title>Whole genome Sequencing of Pseudoxanthomonas gei KCTC 32298 (T).</title>
        <authorList>
            <person name="Kumar S."/>
            <person name="Bansal K."/>
            <person name="Kaur A."/>
            <person name="Patil P."/>
            <person name="Sharma S."/>
            <person name="Patil P.B."/>
        </authorList>
    </citation>
    <scope>NUCLEOTIDE SEQUENCE [LARGE SCALE GENOMIC DNA]</scope>
    <source>
        <strain evidence="2 3">KCTC 32298</strain>
    </source>
</reference>